<dbReference type="SMART" id="SM00233">
    <property type="entry name" value="PH"/>
    <property type="match status" value="1"/>
</dbReference>
<feature type="compositionally biased region" description="Low complexity" evidence="1">
    <location>
        <begin position="170"/>
        <end position="212"/>
    </location>
</feature>
<dbReference type="InterPro" id="IPR035899">
    <property type="entry name" value="DBL_dom_sf"/>
</dbReference>
<dbReference type="Pfam" id="PF00621">
    <property type="entry name" value="RhoGEF"/>
    <property type="match status" value="1"/>
</dbReference>
<dbReference type="Gene3D" id="1.20.900.10">
    <property type="entry name" value="Dbl homology (DH) domain"/>
    <property type="match status" value="1"/>
</dbReference>
<dbReference type="Gene3D" id="2.30.29.30">
    <property type="entry name" value="Pleckstrin-homology domain (PH domain)/Phosphotyrosine-binding domain (PTB)"/>
    <property type="match status" value="1"/>
</dbReference>
<feature type="compositionally biased region" description="Basic and acidic residues" evidence="1">
    <location>
        <begin position="220"/>
        <end position="242"/>
    </location>
</feature>
<feature type="compositionally biased region" description="Basic and acidic residues" evidence="1">
    <location>
        <begin position="20"/>
        <end position="61"/>
    </location>
</feature>
<evidence type="ECO:0000313" key="5">
    <source>
        <dbReference type="Proteomes" id="UP000007797"/>
    </source>
</evidence>
<dbReference type="PANTHER" id="PTHR12673">
    <property type="entry name" value="FACIOGENITAL DYSPLASIA PROTEIN"/>
    <property type="match status" value="1"/>
</dbReference>
<evidence type="ECO:0000313" key="4">
    <source>
        <dbReference type="EMBL" id="EGG18357.1"/>
    </source>
</evidence>
<dbReference type="InterPro" id="IPR032675">
    <property type="entry name" value="LRR_dom_sf"/>
</dbReference>
<keyword evidence="5" id="KW-1185">Reference proteome</keyword>
<feature type="compositionally biased region" description="Polar residues" evidence="1">
    <location>
        <begin position="243"/>
        <end position="253"/>
    </location>
</feature>
<dbReference type="Gene3D" id="3.80.10.10">
    <property type="entry name" value="Ribonuclease Inhibitor"/>
    <property type="match status" value="1"/>
</dbReference>
<dbReference type="RefSeq" id="XP_004366261.1">
    <property type="nucleotide sequence ID" value="XM_004366204.1"/>
</dbReference>
<dbReference type="Pfam" id="PF00169">
    <property type="entry name" value="PH"/>
    <property type="match status" value="1"/>
</dbReference>
<feature type="region of interest" description="Disordered" evidence="1">
    <location>
        <begin position="129"/>
        <end position="304"/>
    </location>
</feature>
<dbReference type="Proteomes" id="UP000007797">
    <property type="component" value="Unassembled WGS sequence"/>
</dbReference>
<dbReference type="PROSITE" id="PS50010">
    <property type="entry name" value="DH_2"/>
    <property type="match status" value="1"/>
</dbReference>
<evidence type="ECO:0000259" key="3">
    <source>
        <dbReference type="PROSITE" id="PS50010"/>
    </source>
</evidence>
<reference evidence="5" key="1">
    <citation type="journal article" date="2011" name="Genome Res.">
        <title>Phylogeny-wide analysis of social amoeba genomes highlights ancient origins for complex intercellular communication.</title>
        <authorList>
            <person name="Heidel A.J."/>
            <person name="Lawal H.M."/>
            <person name="Felder M."/>
            <person name="Schilde C."/>
            <person name="Helps N.R."/>
            <person name="Tunggal B."/>
            <person name="Rivero F."/>
            <person name="John U."/>
            <person name="Schleicher M."/>
            <person name="Eichinger L."/>
            <person name="Platzer M."/>
            <person name="Noegel A.A."/>
            <person name="Schaap P."/>
            <person name="Gloeckner G."/>
        </authorList>
    </citation>
    <scope>NUCLEOTIDE SEQUENCE [LARGE SCALE GENOMIC DNA]</scope>
    <source>
        <strain evidence="5">SH3</strain>
    </source>
</reference>
<dbReference type="AlphaFoldDB" id="F4Q0K6"/>
<dbReference type="GeneID" id="14870590"/>
<feature type="compositionally biased region" description="Low complexity" evidence="1">
    <location>
        <begin position="147"/>
        <end position="158"/>
    </location>
</feature>
<dbReference type="InterPro" id="IPR011993">
    <property type="entry name" value="PH-like_dom_sf"/>
</dbReference>
<feature type="domain" description="DH" evidence="3">
    <location>
        <begin position="304"/>
        <end position="554"/>
    </location>
</feature>
<dbReference type="InterPro" id="IPR051092">
    <property type="entry name" value="FYVE_RhoGEF_PH"/>
</dbReference>
<feature type="domain" description="PH" evidence="2">
    <location>
        <begin position="586"/>
        <end position="693"/>
    </location>
</feature>
<name>F4Q0K6_CACFS</name>
<organism evidence="4 5">
    <name type="scientific">Cavenderia fasciculata</name>
    <name type="common">Slime mold</name>
    <name type="synonym">Dictyostelium fasciculatum</name>
    <dbReference type="NCBI Taxonomy" id="261658"/>
    <lineage>
        <taxon>Eukaryota</taxon>
        <taxon>Amoebozoa</taxon>
        <taxon>Evosea</taxon>
        <taxon>Eumycetozoa</taxon>
        <taxon>Dictyostelia</taxon>
        <taxon>Acytosteliales</taxon>
        <taxon>Cavenderiaceae</taxon>
        <taxon>Cavenderia</taxon>
    </lineage>
</organism>
<dbReference type="OrthoDB" id="196566at2759"/>
<feature type="region of interest" description="Disordered" evidence="1">
    <location>
        <begin position="19"/>
        <end position="110"/>
    </location>
</feature>
<dbReference type="EMBL" id="GL883018">
    <property type="protein sequence ID" value="EGG18357.1"/>
    <property type="molecule type" value="Genomic_DNA"/>
</dbReference>
<dbReference type="SUPFAM" id="SSF48065">
    <property type="entry name" value="DBL homology domain (DH-domain)"/>
    <property type="match status" value="1"/>
</dbReference>
<feature type="compositionally biased region" description="Low complexity" evidence="1">
    <location>
        <begin position="91"/>
        <end position="102"/>
    </location>
</feature>
<evidence type="ECO:0000256" key="1">
    <source>
        <dbReference type="SAM" id="MobiDB-lite"/>
    </source>
</evidence>
<dbReference type="SUPFAM" id="SSF52047">
    <property type="entry name" value="RNI-like"/>
    <property type="match status" value="1"/>
</dbReference>
<feature type="compositionally biased region" description="Basic and acidic residues" evidence="1">
    <location>
        <begin position="254"/>
        <end position="304"/>
    </location>
</feature>
<gene>
    <name evidence="4" type="ORF">DFA_03851</name>
</gene>
<dbReference type="KEGG" id="dfa:DFA_03851"/>
<sequence length="907" mass="100052">MVYNTLRLLVVYITSAVVEQKGKGKGKGERQGKEKGKERKGKEGKGEKEKEKEREREKEKSNGGSGGGGGLFSKVVSMMSSDTAPKEKDSSSSSSTSSSSSSQQPFHASANVAPVVVLSTPVTKENHAKAMDFWTNQSTGTQVTATPSPNSSIGGPSITVGQSDPKISLNNSGTNNPNNNNSNSNNSSSNGGNNSGSTSTQSSSSTNTSSSNDKSSFFSKPKDNQSPKDRDSNAKDSKDKDVNNSPSGSSPTLSKKERKEKEKESKEKEKEKEKESKEKEKESREKDKDKDKDHEDGGGVGDENRKRHVSSFLMFISSYADAIKTMIDAYYAPLKKNDQLLSQEETRKIFSVIENISSFNHVILDDLKKLVQNWSTSSPAALLSIFSQFIGYLKLYKVYALYINYGLSSLCSLSFNNTRFDHFLKTVEQKLQNDQNFKSNSLVEFSKNGIFKPISLSEILGIVPTTNTSTNSTSPLVQLRRTTGGAMATAKFTSEYSFSGLPSLMVLPVHFLARFNIFFKSFIESIPKSAPQEYQSYSKLFKQVGAMAKEIVNDSENINRVISISNSIKSNTIGLFHNSEIVQNRRFIKEGNLIEQFNSQRTTFYTFLFNDIILFTEKMDETTSGSLIPYEGSLYLLKKLERIQNCQVEETPELGFEYRKGFQIKTKEYSIFYMATNEKEKTEWFQGLSQVTKGGSGGTNTSTNVALPRGEPIVEVEEFDEEEVKDIPSLIKAIQSGQRQKLELTTALLKTADPKPLFTLLTQSMLVSNLTLTPSAYTEKIGQMLTMTMAVNRSITHLTLTLNNIGDQCACALGDALRFNVTVTQLELNENNISDRGYEALVDDAVDATQPFESSASSAVYQSHSVDCILDQWVTVLPSGQAACARGVGYKGHQARLVRFESIACTS</sequence>
<feature type="compositionally biased region" description="Polar residues" evidence="1">
    <location>
        <begin position="134"/>
        <end position="146"/>
    </location>
</feature>
<dbReference type="Pfam" id="PF13516">
    <property type="entry name" value="LRR_6"/>
    <property type="match status" value="2"/>
</dbReference>
<evidence type="ECO:0000259" key="2">
    <source>
        <dbReference type="PROSITE" id="PS50003"/>
    </source>
</evidence>
<dbReference type="InterPro" id="IPR001611">
    <property type="entry name" value="Leu-rich_rpt"/>
</dbReference>
<protein>
    <submittedName>
        <fullName evidence="4">Pleckstrin domain-containing protein</fullName>
    </submittedName>
</protein>
<dbReference type="PROSITE" id="PS50003">
    <property type="entry name" value="PH_DOMAIN"/>
    <property type="match status" value="1"/>
</dbReference>
<dbReference type="InterPro" id="IPR000219">
    <property type="entry name" value="DH_dom"/>
</dbReference>
<dbReference type="GO" id="GO:0005085">
    <property type="term" value="F:guanyl-nucleotide exchange factor activity"/>
    <property type="evidence" value="ECO:0007669"/>
    <property type="project" value="InterPro"/>
</dbReference>
<dbReference type="GO" id="GO:0005737">
    <property type="term" value="C:cytoplasm"/>
    <property type="evidence" value="ECO:0007669"/>
    <property type="project" value="TreeGrafter"/>
</dbReference>
<dbReference type="SUPFAM" id="SSF50729">
    <property type="entry name" value="PH domain-like"/>
    <property type="match status" value="1"/>
</dbReference>
<dbReference type="PANTHER" id="PTHR12673:SF159">
    <property type="entry name" value="LD03170P"/>
    <property type="match status" value="1"/>
</dbReference>
<proteinExistence type="predicted"/>
<dbReference type="InterPro" id="IPR001849">
    <property type="entry name" value="PH_domain"/>
</dbReference>
<accession>F4Q0K6</accession>